<feature type="compositionally biased region" description="Basic residues" evidence="1">
    <location>
        <begin position="186"/>
        <end position="201"/>
    </location>
</feature>
<protein>
    <submittedName>
        <fullName evidence="2">Uncharacterized protein</fullName>
    </submittedName>
</protein>
<reference evidence="2" key="1">
    <citation type="submission" date="2020-02" db="EMBL/GenBank/DDBJ databases">
        <authorList>
            <person name="Meier V. D."/>
        </authorList>
    </citation>
    <scope>NUCLEOTIDE SEQUENCE</scope>
    <source>
        <strain evidence="2">AVDCRST_MAG66</strain>
    </source>
</reference>
<dbReference type="InterPro" id="IPR029058">
    <property type="entry name" value="AB_hydrolase_fold"/>
</dbReference>
<evidence type="ECO:0000313" key="2">
    <source>
        <dbReference type="EMBL" id="CAA9450189.1"/>
    </source>
</evidence>
<dbReference type="EMBL" id="CADCUS010000648">
    <property type="protein sequence ID" value="CAA9450189.1"/>
    <property type="molecule type" value="Genomic_DNA"/>
</dbReference>
<feature type="region of interest" description="Disordered" evidence="1">
    <location>
        <begin position="85"/>
        <end position="108"/>
    </location>
</feature>
<sequence length="218" mass="23089">MGAAGLVASSLLDPVVRRCVARRPVGGLAAAVLPRLRSLDRLRVPVRWAAPVERIATDARLARLLATDPNGGRCGDAPGLVPQLPGLGTRRGARGLRPLPGRPRAPAADRWTPVEASLRFLHRIPARHRRVVLLEGAGHLPVERGRRPLIRPARSTAEPVTGGTRSRPPALMLPLLCGPASSRARAGGRTRPPHGRGHRARGGGPPPAAPHRTAPQAR</sequence>
<feature type="region of interest" description="Disordered" evidence="1">
    <location>
        <begin position="145"/>
        <end position="218"/>
    </location>
</feature>
<dbReference type="Gene3D" id="3.40.50.1820">
    <property type="entry name" value="alpha/beta hydrolase"/>
    <property type="match status" value="1"/>
</dbReference>
<gene>
    <name evidence="2" type="ORF">AVDCRST_MAG66-4821</name>
</gene>
<accession>A0A6J4QNJ9</accession>
<proteinExistence type="predicted"/>
<dbReference type="AlphaFoldDB" id="A0A6J4QNJ9"/>
<dbReference type="SUPFAM" id="SSF53474">
    <property type="entry name" value="alpha/beta-Hydrolases"/>
    <property type="match status" value="1"/>
</dbReference>
<evidence type="ECO:0000256" key="1">
    <source>
        <dbReference type="SAM" id="MobiDB-lite"/>
    </source>
</evidence>
<name>A0A6J4QNJ9_9PSEU</name>
<organism evidence="2">
    <name type="scientific">uncultured Pseudonocardia sp</name>
    <dbReference type="NCBI Taxonomy" id="211455"/>
    <lineage>
        <taxon>Bacteria</taxon>
        <taxon>Bacillati</taxon>
        <taxon>Actinomycetota</taxon>
        <taxon>Actinomycetes</taxon>
        <taxon>Pseudonocardiales</taxon>
        <taxon>Pseudonocardiaceae</taxon>
        <taxon>Pseudonocardia</taxon>
        <taxon>environmental samples</taxon>
    </lineage>
</organism>